<dbReference type="AlphaFoldDB" id="A0A6C0DZ12"/>
<sequence>MKSVIDVMRLPSCSFCGREGGLECWYLTIYANGRRITHCNGQSCKQSALATGFSARLNEATFLPQAMKNGQFLPQDQGAGAKQEQIKELFTQMGFIGDATYLVEFKGELCEMNVLALCSKLGDTPVYEIPIGGDDPQLIFQGKILLGKKSKNGEVSLVRAHLNDIVRLNPSINPDAYKILLCAIAKQVKDSKP</sequence>
<evidence type="ECO:0000313" key="1">
    <source>
        <dbReference type="EMBL" id="QHT22136.1"/>
    </source>
</evidence>
<protein>
    <submittedName>
        <fullName evidence="1">Uncharacterized protein</fullName>
    </submittedName>
</protein>
<proteinExistence type="predicted"/>
<reference evidence="1" key="1">
    <citation type="journal article" date="2020" name="Nature">
        <title>Giant virus diversity and host interactions through global metagenomics.</title>
        <authorList>
            <person name="Schulz F."/>
            <person name="Roux S."/>
            <person name="Paez-Espino D."/>
            <person name="Jungbluth S."/>
            <person name="Walsh D.A."/>
            <person name="Denef V.J."/>
            <person name="McMahon K.D."/>
            <person name="Konstantinidis K.T."/>
            <person name="Eloe-Fadrosh E.A."/>
            <person name="Kyrpides N.C."/>
            <person name="Woyke T."/>
        </authorList>
    </citation>
    <scope>NUCLEOTIDE SEQUENCE</scope>
    <source>
        <strain evidence="1">GVMAG-M-3300023179-103</strain>
    </source>
</reference>
<dbReference type="EMBL" id="MN739704">
    <property type="protein sequence ID" value="QHT22136.1"/>
    <property type="molecule type" value="Genomic_DNA"/>
</dbReference>
<accession>A0A6C0DZ12</accession>
<name>A0A6C0DZ12_9ZZZZ</name>
<organism evidence="1">
    <name type="scientific">viral metagenome</name>
    <dbReference type="NCBI Taxonomy" id="1070528"/>
    <lineage>
        <taxon>unclassified sequences</taxon>
        <taxon>metagenomes</taxon>
        <taxon>organismal metagenomes</taxon>
    </lineage>
</organism>